<keyword evidence="1" id="KW-1133">Transmembrane helix</keyword>
<dbReference type="RefSeq" id="XP_002675615.1">
    <property type="nucleotide sequence ID" value="XM_002675569.1"/>
</dbReference>
<protein>
    <submittedName>
        <fullName evidence="2">Predicted protein</fullName>
    </submittedName>
</protein>
<keyword evidence="1" id="KW-0812">Transmembrane</keyword>
<name>D2VK17_NAEGR</name>
<reference evidence="2 3" key="1">
    <citation type="journal article" date="2010" name="Cell">
        <title>The genome of Naegleria gruberi illuminates early eukaryotic versatility.</title>
        <authorList>
            <person name="Fritz-Laylin L.K."/>
            <person name="Prochnik S.E."/>
            <person name="Ginger M.L."/>
            <person name="Dacks J.B."/>
            <person name="Carpenter M.L."/>
            <person name="Field M.C."/>
            <person name="Kuo A."/>
            <person name="Paredez A."/>
            <person name="Chapman J."/>
            <person name="Pham J."/>
            <person name="Shu S."/>
            <person name="Neupane R."/>
            <person name="Cipriano M."/>
            <person name="Mancuso J."/>
            <person name="Tu H."/>
            <person name="Salamov A."/>
            <person name="Lindquist E."/>
            <person name="Shapiro H."/>
            <person name="Lucas S."/>
            <person name="Grigoriev I.V."/>
            <person name="Cande W.Z."/>
            <person name="Fulton C."/>
            <person name="Rokhsar D.S."/>
            <person name="Dawson S.C."/>
        </authorList>
    </citation>
    <scope>NUCLEOTIDE SEQUENCE [LARGE SCALE GENOMIC DNA]</scope>
    <source>
        <strain evidence="2 3">NEG-M</strain>
    </source>
</reference>
<dbReference type="VEuPathDB" id="AmoebaDB:NAEGRDRAFT_69237"/>
<keyword evidence="1" id="KW-0472">Membrane</keyword>
<dbReference type="AlphaFoldDB" id="D2VK17"/>
<organism evidence="3">
    <name type="scientific">Naegleria gruberi</name>
    <name type="common">Amoeba</name>
    <dbReference type="NCBI Taxonomy" id="5762"/>
    <lineage>
        <taxon>Eukaryota</taxon>
        <taxon>Discoba</taxon>
        <taxon>Heterolobosea</taxon>
        <taxon>Tetramitia</taxon>
        <taxon>Eutetramitia</taxon>
        <taxon>Vahlkampfiidae</taxon>
        <taxon>Naegleria</taxon>
    </lineage>
</organism>
<dbReference type="EMBL" id="GG738877">
    <property type="protein sequence ID" value="EFC42871.1"/>
    <property type="molecule type" value="Genomic_DNA"/>
</dbReference>
<dbReference type="Proteomes" id="UP000006671">
    <property type="component" value="Unassembled WGS sequence"/>
</dbReference>
<gene>
    <name evidence="2" type="ORF">NAEGRDRAFT_69237</name>
</gene>
<feature type="transmembrane region" description="Helical" evidence="1">
    <location>
        <begin position="44"/>
        <end position="67"/>
    </location>
</feature>
<accession>D2VK17</accession>
<evidence type="ECO:0000313" key="2">
    <source>
        <dbReference type="EMBL" id="EFC42871.1"/>
    </source>
</evidence>
<dbReference type="InParanoid" id="D2VK17"/>
<sequence>MAVYATHNVFLVLADMFLIILGTFGLLVGFEIASLKDKAKTTSFLHSGCTLFLIPTILFIVSTQGAIEFSLWEFYQTVLPYKLKSIMSSTTSVTTTMVNTFTYLDPTFAFIFALILGVVWIISLIGSLSFLKSANGALFDGTGAPLRNVSSTIESNASASTVVDTVDKTSTVSYVAYTAPNQ</sequence>
<proteinExistence type="predicted"/>
<dbReference type="KEGG" id="ngr:NAEGRDRAFT_69237"/>
<keyword evidence="3" id="KW-1185">Reference proteome</keyword>
<evidence type="ECO:0000313" key="3">
    <source>
        <dbReference type="Proteomes" id="UP000006671"/>
    </source>
</evidence>
<feature type="transmembrane region" description="Helical" evidence="1">
    <location>
        <begin position="107"/>
        <end position="131"/>
    </location>
</feature>
<dbReference type="GeneID" id="8852871"/>
<feature type="transmembrane region" description="Helical" evidence="1">
    <location>
        <begin position="12"/>
        <end position="32"/>
    </location>
</feature>
<evidence type="ECO:0000256" key="1">
    <source>
        <dbReference type="SAM" id="Phobius"/>
    </source>
</evidence>